<dbReference type="Proteomes" id="UP000475155">
    <property type="component" value="Unassembled WGS sequence"/>
</dbReference>
<keyword evidence="3" id="KW-1185">Reference proteome</keyword>
<evidence type="ECO:0000256" key="1">
    <source>
        <dbReference type="SAM" id="Phobius"/>
    </source>
</evidence>
<keyword evidence="1" id="KW-1133">Transmembrane helix</keyword>
<organism evidence="2 3">
    <name type="scientific">Bifidobacterium saimiriisciurei</name>
    <dbReference type="NCBI Taxonomy" id="2661627"/>
    <lineage>
        <taxon>Bacteria</taxon>
        <taxon>Bacillati</taxon>
        <taxon>Actinomycetota</taxon>
        <taxon>Actinomycetes</taxon>
        <taxon>Bifidobacteriales</taxon>
        <taxon>Bifidobacteriaceae</taxon>
        <taxon>Bifidobacterium</taxon>
    </lineage>
</organism>
<protein>
    <submittedName>
        <fullName evidence="2">Uncharacterized protein</fullName>
    </submittedName>
</protein>
<evidence type="ECO:0000313" key="2">
    <source>
        <dbReference type="EMBL" id="NEH11679.1"/>
    </source>
</evidence>
<dbReference type="EMBL" id="WHZU01000008">
    <property type="protein sequence ID" value="NEH11679.1"/>
    <property type="molecule type" value="Genomic_DNA"/>
</dbReference>
<gene>
    <name evidence="2" type="ORF">GFD18_06210</name>
</gene>
<evidence type="ECO:0000313" key="3">
    <source>
        <dbReference type="Proteomes" id="UP000475155"/>
    </source>
</evidence>
<reference evidence="2 3" key="1">
    <citation type="submission" date="2019-10" db="EMBL/GenBank/DDBJ databases">
        <title>Bifidobacterium from non-human primates.</title>
        <authorList>
            <person name="Modesto M."/>
        </authorList>
    </citation>
    <scope>NUCLEOTIDE SEQUENCE [LARGE SCALE GENOMIC DNA]</scope>
    <source>
        <strain evidence="2 3">SMA1</strain>
    </source>
</reference>
<sequence>MKETIVAGKKDKSLIYWNMNYKGKLRRTWMMVPICIVLMIIAPFYTANEYGSVMVGVVFDVVLFVVMVLQLLYNMKKAKEEERQNRMNGPSAPRLG</sequence>
<comment type="caution">
    <text evidence="2">The sequence shown here is derived from an EMBL/GenBank/DDBJ whole genome shotgun (WGS) entry which is preliminary data.</text>
</comment>
<feature type="transmembrane region" description="Helical" evidence="1">
    <location>
        <begin position="28"/>
        <end position="47"/>
    </location>
</feature>
<keyword evidence="1" id="KW-0472">Membrane</keyword>
<keyword evidence="1" id="KW-0812">Transmembrane</keyword>
<proteinExistence type="predicted"/>
<accession>A0ABX0CFJ9</accession>
<feature type="transmembrane region" description="Helical" evidence="1">
    <location>
        <begin position="53"/>
        <end position="73"/>
    </location>
</feature>
<name>A0ABX0CFJ9_9BIFI</name>